<feature type="domain" description="RNA polymerase sigma factor 70 region 4 type 2" evidence="7">
    <location>
        <begin position="105"/>
        <end position="156"/>
    </location>
</feature>
<evidence type="ECO:0000259" key="6">
    <source>
        <dbReference type="Pfam" id="PF04542"/>
    </source>
</evidence>
<evidence type="ECO:0000256" key="5">
    <source>
        <dbReference type="SAM" id="MobiDB-lite"/>
    </source>
</evidence>
<proteinExistence type="inferred from homology"/>
<dbReference type="SUPFAM" id="SSF88659">
    <property type="entry name" value="Sigma3 and sigma4 domains of RNA polymerase sigma factors"/>
    <property type="match status" value="1"/>
</dbReference>
<dbReference type="Pfam" id="PF20239">
    <property type="entry name" value="DUF6596"/>
    <property type="match status" value="1"/>
</dbReference>
<dbReference type="EMBL" id="WEGH01000003">
    <property type="protein sequence ID" value="MQY06566.1"/>
    <property type="molecule type" value="Genomic_DNA"/>
</dbReference>
<dbReference type="Gene3D" id="1.10.10.10">
    <property type="entry name" value="Winged helix-like DNA-binding domain superfamily/Winged helix DNA-binding domain"/>
    <property type="match status" value="1"/>
</dbReference>
<dbReference type="Pfam" id="PF08281">
    <property type="entry name" value="Sigma70_r4_2"/>
    <property type="match status" value="1"/>
</dbReference>
<dbReference type="AlphaFoldDB" id="A0A7K0BZR9"/>
<comment type="similarity">
    <text evidence="1">Belongs to the sigma-70 factor family. ECF subfamily.</text>
</comment>
<keyword evidence="4" id="KW-0804">Transcription</keyword>
<feature type="domain" description="DUF6596" evidence="8">
    <location>
        <begin position="174"/>
        <end position="274"/>
    </location>
</feature>
<evidence type="ECO:0000259" key="7">
    <source>
        <dbReference type="Pfam" id="PF08281"/>
    </source>
</evidence>
<dbReference type="InterPro" id="IPR046531">
    <property type="entry name" value="DUF6596"/>
</dbReference>
<keyword evidence="3" id="KW-0731">Sigma factor</keyword>
<gene>
    <name evidence="9" type="ORF">ACRB68_46600</name>
</gene>
<dbReference type="InterPro" id="IPR013249">
    <property type="entry name" value="RNA_pol_sigma70_r4_t2"/>
</dbReference>
<dbReference type="GO" id="GO:0003677">
    <property type="term" value="F:DNA binding"/>
    <property type="evidence" value="ECO:0007669"/>
    <property type="project" value="InterPro"/>
</dbReference>
<dbReference type="SUPFAM" id="SSF88946">
    <property type="entry name" value="Sigma2 domain of RNA polymerase sigma factors"/>
    <property type="match status" value="1"/>
</dbReference>
<dbReference type="Gene3D" id="1.10.1740.10">
    <property type="match status" value="1"/>
</dbReference>
<dbReference type="InterPro" id="IPR014284">
    <property type="entry name" value="RNA_pol_sigma-70_dom"/>
</dbReference>
<evidence type="ECO:0000259" key="8">
    <source>
        <dbReference type="Pfam" id="PF20239"/>
    </source>
</evidence>
<name>A0A7K0BZR9_9ACTN</name>
<dbReference type="RefSeq" id="WP_407924303.1">
    <property type="nucleotide sequence ID" value="NZ_WEGH01000003.1"/>
</dbReference>
<dbReference type="Pfam" id="PF04542">
    <property type="entry name" value="Sigma70_r2"/>
    <property type="match status" value="1"/>
</dbReference>
<dbReference type="PANTHER" id="PTHR47756">
    <property type="entry name" value="BLL6612 PROTEIN-RELATED"/>
    <property type="match status" value="1"/>
</dbReference>
<dbReference type="GO" id="GO:0006352">
    <property type="term" value="P:DNA-templated transcription initiation"/>
    <property type="evidence" value="ECO:0007669"/>
    <property type="project" value="InterPro"/>
</dbReference>
<keyword evidence="2" id="KW-0805">Transcription regulation</keyword>
<feature type="domain" description="RNA polymerase sigma-70 region 2" evidence="6">
    <location>
        <begin position="10"/>
        <end position="76"/>
    </location>
</feature>
<sequence length="408" mass="43400">MIDGPSAEHLLREHAPRVLGALVRRHGQFDACEDAVQEALLAAATQWPAEGVPDDPRAWLLTVASRRLTDRWRSESARREREAATALAEAAPGAVPDRDDTLALLFLCCHPALTPSSQVALTLRAVGGLTTAQVARAFLVPEVTMGQRISRAKQKIKAAGARFDLPPPGERAGRLGAVLHVLYLIFNEGYTASGGAGLQRAELTGEAIRLARALHALLPGDGEVAGLLALMLLTDARRDARSGPGGALVPLAEQDRSAWDRAAIAEGAALITDALTWSPPGPYQLQAAIAAVHAEAPRAEDTDWPQVLALYRLLARIAPNPMVTLNAAVAVAMVEGPRAGLDHLGPLDGDARMSGHHRLAAVRAHLLELAGETDAARTSYREAARRTTSLPEQRYLEARASRLSEGTP</sequence>
<evidence type="ECO:0000256" key="2">
    <source>
        <dbReference type="ARBA" id="ARBA00023015"/>
    </source>
</evidence>
<dbReference type="InterPro" id="IPR007627">
    <property type="entry name" value="RNA_pol_sigma70_r2"/>
</dbReference>
<dbReference type="Proteomes" id="UP000487268">
    <property type="component" value="Unassembled WGS sequence"/>
</dbReference>
<keyword evidence="10" id="KW-1185">Reference proteome</keyword>
<dbReference type="GO" id="GO:0016987">
    <property type="term" value="F:sigma factor activity"/>
    <property type="evidence" value="ECO:0007669"/>
    <property type="project" value="UniProtKB-KW"/>
</dbReference>
<dbReference type="InterPro" id="IPR036388">
    <property type="entry name" value="WH-like_DNA-bd_sf"/>
</dbReference>
<evidence type="ECO:0000256" key="1">
    <source>
        <dbReference type="ARBA" id="ARBA00010641"/>
    </source>
</evidence>
<feature type="region of interest" description="Disordered" evidence="5">
    <location>
        <begin position="378"/>
        <end position="408"/>
    </location>
</feature>
<evidence type="ECO:0000313" key="9">
    <source>
        <dbReference type="EMBL" id="MQY06566.1"/>
    </source>
</evidence>
<organism evidence="9 10">
    <name type="scientific">Actinomadura macrotermitis</name>
    <dbReference type="NCBI Taxonomy" id="2585200"/>
    <lineage>
        <taxon>Bacteria</taxon>
        <taxon>Bacillati</taxon>
        <taxon>Actinomycetota</taxon>
        <taxon>Actinomycetes</taxon>
        <taxon>Streptosporangiales</taxon>
        <taxon>Thermomonosporaceae</taxon>
        <taxon>Actinomadura</taxon>
    </lineage>
</organism>
<comment type="caution">
    <text evidence="9">The sequence shown here is derived from an EMBL/GenBank/DDBJ whole genome shotgun (WGS) entry which is preliminary data.</text>
</comment>
<dbReference type="NCBIfam" id="TIGR02937">
    <property type="entry name" value="sigma70-ECF"/>
    <property type="match status" value="1"/>
</dbReference>
<dbReference type="PANTHER" id="PTHR47756:SF2">
    <property type="entry name" value="BLL6612 PROTEIN"/>
    <property type="match status" value="1"/>
</dbReference>
<reference evidence="9 10" key="1">
    <citation type="submission" date="2019-10" db="EMBL/GenBank/DDBJ databases">
        <title>Actinomadura rubteroloni sp. nov. and Actinomadura macrotermitis sp. nov., isolated from the gut of fungus growing-termite Macrotermes natalensis.</title>
        <authorList>
            <person name="Benndorf R."/>
            <person name="Martin K."/>
            <person name="Kuefner M."/>
            <person name="De Beer W."/>
            <person name="Kaster A.-K."/>
            <person name="Vollmers J."/>
            <person name="Poulsen M."/>
            <person name="Beemelmanns C."/>
        </authorList>
    </citation>
    <scope>NUCLEOTIDE SEQUENCE [LARGE SCALE GENOMIC DNA]</scope>
    <source>
        <strain evidence="9 10">RB68</strain>
    </source>
</reference>
<evidence type="ECO:0000256" key="3">
    <source>
        <dbReference type="ARBA" id="ARBA00023082"/>
    </source>
</evidence>
<evidence type="ECO:0000256" key="4">
    <source>
        <dbReference type="ARBA" id="ARBA00023163"/>
    </source>
</evidence>
<dbReference type="InterPro" id="IPR013324">
    <property type="entry name" value="RNA_pol_sigma_r3/r4-like"/>
</dbReference>
<accession>A0A7K0BZR9</accession>
<protein>
    <submittedName>
        <fullName evidence="9">Uncharacterized protein</fullName>
    </submittedName>
</protein>
<dbReference type="InterPro" id="IPR013325">
    <property type="entry name" value="RNA_pol_sigma_r2"/>
</dbReference>
<evidence type="ECO:0000313" key="10">
    <source>
        <dbReference type="Proteomes" id="UP000487268"/>
    </source>
</evidence>